<reference evidence="1" key="1">
    <citation type="journal article" date="2021" name="Proc. Natl. Acad. Sci. U.S.A.">
        <title>A Catalog of Tens of Thousands of Viruses from Human Metagenomes Reveals Hidden Associations with Chronic Diseases.</title>
        <authorList>
            <person name="Tisza M.J."/>
            <person name="Buck C.B."/>
        </authorList>
    </citation>
    <scope>NUCLEOTIDE SEQUENCE</scope>
    <source>
        <strain evidence="1">Ctrok7</strain>
    </source>
</reference>
<accession>A0A8S5NDV7</accession>
<protein>
    <submittedName>
        <fullName evidence="1">Uncharacterized protein</fullName>
    </submittedName>
</protein>
<evidence type="ECO:0000313" key="1">
    <source>
        <dbReference type="EMBL" id="DAD92989.1"/>
    </source>
</evidence>
<name>A0A8S5NDV7_9CAUD</name>
<organism evidence="1">
    <name type="scientific">Siphoviridae sp. ctrok7</name>
    <dbReference type="NCBI Taxonomy" id="2826480"/>
    <lineage>
        <taxon>Viruses</taxon>
        <taxon>Duplodnaviria</taxon>
        <taxon>Heunggongvirae</taxon>
        <taxon>Uroviricota</taxon>
        <taxon>Caudoviricetes</taxon>
    </lineage>
</organism>
<proteinExistence type="predicted"/>
<dbReference type="EMBL" id="BK015149">
    <property type="protein sequence ID" value="DAD92989.1"/>
    <property type="molecule type" value="Genomic_DNA"/>
</dbReference>
<sequence>MRTKKRTPDYGAISRQSIKNDFRWVQTYPEREKRPQIENPPEINAERRVLFVGENSSYYKLRSFIVGKLVRLVQKSSVGGWVCEFVHDNDRKAINHAAGWSDNKKQYLLDCVKFK</sequence>